<gene>
    <name evidence="2" type="ORF">ERS852560_00432</name>
</gene>
<reference evidence="2 3" key="1">
    <citation type="submission" date="2015-09" db="EMBL/GenBank/DDBJ databases">
        <authorList>
            <consortium name="Pathogen Informatics"/>
        </authorList>
    </citation>
    <scope>NUCLEOTIDE SEQUENCE [LARGE SCALE GENOMIC DNA]</scope>
    <source>
        <strain evidence="2 3">2789STDY5834948</strain>
    </source>
</reference>
<dbReference type="RefSeq" id="WP_024986786.1">
    <property type="nucleotide sequence ID" value="NZ_CP132899.1"/>
</dbReference>
<keyword evidence="1" id="KW-0812">Transmembrane</keyword>
<evidence type="ECO:0000313" key="2">
    <source>
        <dbReference type="EMBL" id="CUP61878.1"/>
    </source>
</evidence>
<feature type="transmembrane region" description="Helical" evidence="1">
    <location>
        <begin position="68"/>
        <end position="86"/>
    </location>
</feature>
<evidence type="ECO:0000256" key="1">
    <source>
        <dbReference type="SAM" id="Phobius"/>
    </source>
</evidence>
<dbReference type="Proteomes" id="UP000095332">
    <property type="component" value="Unassembled WGS sequence"/>
</dbReference>
<dbReference type="EMBL" id="CZBM01000001">
    <property type="protein sequence ID" value="CUP61878.1"/>
    <property type="molecule type" value="Genomic_DNA"/>
</dbReference>
<keyword evidence="1" id="KW-0472">Membrane</keyword>
<feature type="transmembrane region" description="Helical" evidence="1">
    <location>
        <begin position="7"/>
        <end position="27"/>
    </location>
</feature>
<evidence type="ECO:0008006" key="4">
    <source>
        <dbReference type="Google" id="ProtNLM"/>
    </source>
</evidence>
<feature type="transmembrane region" description="Helical" evidence="1">
    <location>
        <begin position="115"/>
        <end position="138"/>
    </location>
</feature>
<name>A0A174PT64_PARDI</name>
<sequence length="155" mass="18131">MNIKNKIYHTVYFLLFGIIVGILRWSICIRDTNGAMDFTPFLQAFLLKVALLLFVILDIVLHKIALRAILITILLCFNIWSYTYYFKIEELQEHWSGLKYSPYDAYLPPNIDDFIFVWLASQILVIYLFLAIGISYLLKRKELLTKQDNGKAVPC</sequence>
<proteinExistence type="predicted"/>
<dbReference type="AlphaFoldDB" id="A0A174PT64"/>
<accession>A0A174PT64</accession>
<protein>
    <recommendedName>
        <fullName evidence="4">Transmembrane protein</fullName>
    </recommendedName>
</protein>
<keyword evidence="1" id="KW-1133">Transmembrane helix</keyword>
<organism evidence="2 3">
    <name type="scientific">Parabacteroides distasonis</name>
    <dbReference type="NCBI Taxonomy" id="823"/>
    <lineage>
        <taxon>Bacteria</taxon>
        <taxon>Pseudomonadati</taxon>
        <taxon>Bacteroidota</taxon>
        <taxon>Bacteroidia</taxon>
        <taxon>Bacteroidales</taxon>
        <taxon>Tannerellaceae</taxon>
        <taxon>Parabacteroides</taxon>
    </lineage>
</organism>
<feature type="transmembrane region" description="Helical" evidence="1">
    <location>
        <begin position="39"/>
        <end position="61"/>
    </location>
</feature>
<evidence type="ECO:0000313" key="3">
    <source>
        <dbReference type="Proteomes" id="UP000095332"/>
    </source>
</evidence>